<sequence length="124" mass="13380">MARGGGGHNDIYPVIDYASANVSREGETVEITGAVSQPVSQRHRGAPGDGRHGHSPGLGAAPDSPMVHMNTPQLFAGFWLGVSRPEVKSLSGKMVWANWDFEEIKGVEEEIASKNYVWNGFPFS</sequence>
<dbReference type="Proteomes" id="UP001396898">
    <property type="component" value="Unassembled WGS sequence"/>
</dbReference>
<protein>
    <submittedName>
        <fullName evidence="2">Uncharacterized protein</fullName>
    </submittedName>
</protein>
<evidence type="ECO:0000256" key="1">
    <source>
        <dbReference type="SAM" id="MobiDB-lite"/>
    </source>
</evidence>
<accession>A0ABR1SSS7</accession>
<dbReference type="EMBL" id="JAQQWI010000002">
    <property type="protein sequence ID" value="KAK8037365.1"/>
    <property type="molecule type" value="Genomic_DNA"/>
</dbReference>
<keyword evidence="3" id="KW-1185">Reference proteome</keyword>
<gene>
    <name evidence="2" type="ORF">PG991_000711</name>
</gene>
<name>A0ABR1SSS7_9PEZI</name>
<reference evidence="2 3" key="1">
    <citation type="submission" date="2023-01" db="EMBL/GenBank/DDBJ databases">
        <title>Analysis of 21 Apiospora genomes using comparative genomics revels a genus with tremendous synthesis potential of carbohydrate active enzymes and secondary metabolites.</title>
        <authorList>
            <person name="Sorensen T."/>
        </authorList>
    </citation>
    <scope>NUCLEOTIDE SEQUENCE [LARGE SCALE GENOMIC DNA]</scope>
    <source>
        <strain evidence="2 3">CBS 20057</strain>
    </source>
</reference>
<feature type="region of interest" description="Disordered" evidence="1">
    <location>
        <begin position="30"/>
        <end position="66"/>
    </location>
</feature>
<proteinExistence type="predicted"/>
<evidence type="ECO:0000313" key="3">
    <source>
        <dbReference type="Proteomes" id="UP001396898"/>
    </source>
</evidence>
<evidence type="ECO:0000313" key="2">
    <source>
        <dbReference type="EMBL" id="KAK8037365.1"/>
    </source>
</evidence>
<organism evidence="2 3">
    <name type="scientific">Apiospora marii</name>
    <dbReference type="NCBI Taxonomy" id="335849"/>
    <lineage>
        <taxon>Eukaryota</taxon>
        <taxon>Fungi</taxon>
        <taxon>Dikarya</taxon>
        <taxon>Ascomycota</taxon>
        <taxon>Pezizomycotina</taxon>
        <taxon>Sordariomycetes</taxon>
        <taxon>Xylariomycetidae</taxon>
        <taxon>Amphisphaeriales</taxon>
        <taxon>Apiosporaceae</taxon>
        <taxon>Apiospora</taxon>
    </lineage>
</organism>
<comment type="caution">
    <text evidence="2">The sequence shown here is derived from an EMBL/GenBank/DDBJ whole genome shotgun (WGS) entry which is preliminary data.</text>
</comment>